<evidence type="ECO:0000256" key="1">
    <source>
        <dbReference type="ARBA" id="ARBA00022574"/>
    </source>
</evidence>
<evidence type="ECO:0000256" key="2">
    <source>
        <dbReference type="ARBA" id="ARBA00022737"/>
    </source>
</evidence>
<proteinExistence type="predicted"/>
<dbReference type="Proteomes" id="UP001151516">
    <property type="component" value="Unassembled WGS sequence"/>
</dbReference>
<dbReference type="AlphaFoldDB" id="A0A9W8L4U1"/>
<evidence type="ECO:0000313" key="4">
    <source>
        <dbReference type="EMBL" id="KAJ2687014.1"/>
    </source>
</evidence>
<keyword evidence="1 3" id="KW-0853">WD repeat</keyword>
<dbReference type="InterPro" id="IPR015943">
    <property type="entry name" value="WD40/YVTN_repeat-like_dom_sf"/>
</dbReference>
<comment type="caution">
    <text evidence="4">The sequence shown here is derived from an EMBL/GenBank/DDBJ whole genome shotgun (WGS) entry which is preliminary data.</text>
</comment>
<keyword evidence="2" id="KW-0677">Repeat</keyword>
<dbReference type="EMBL" id="JANBTX010000086">
    <property type="protein sequence ID" value="KAJ2687014.1"/>
    <property type="molecule type" value="Genomic_DNA"/>
</dbReference>
<dbReference type="SUPFAM" id="SSF50978">
    <property type="entry name" value="WD40 repeat-like"/>
    <property type="match status" value="1"/>
</dbReference>
<dbReference type="SMART" id="SM00320">
    <property type="entry name" value="WD40"/>
    <property type="match status" value="3"/>
</dbReference>
<dbReference type="Gene3D" id="2.130.10.10">
    <property type="entry name" value="YVTN repeat-like/Quinoprotein amine dehydrogenase"/>
    <property type="match status" value="1"/>
</dbReference>
<feature type="repeat" description="WD" evidence="3">
    <location>
        <begin position="456"/>
        <end position="497"/>
    </location>
</feature>
<evidence type="ECO:0000313" key="5">
    <source>
        <dbReference type="Proteomes" id="UP001151516"/>
    </source>
</evidence>
<name>A0A9W8L4U1_9FUNG</name>
<gene>
    <name evidence="4" type="primary">GLE2</name>
    <name evidence="4" type="ORF">IWW39_003238</name>
</gene>
<evidence type="ECO:0000256" key="3">
    <source>
        <dbReference type="PROSITE-ProRule" id="PRU00221"/>
    </source>
</evidence>
<accession>A0A9W8L4U1</accession>
<organism evidence="4 5">
    <name type="scientific">Coemansia spiralis</name>
    <dbReference type="NCBI Taxonomy" id="417178"/>
    <lineage>
        <taxon>Eukaryota</taxon>
        <taxon>Fungi</taxon>
        <taxon>Fungi incertae sedis</taxon>
        <taxon>Zoopagomycota</taxon>
        <taxon>Kickxellomycotina</taxon>
        <taxon>Kickxellomycetes</taxon>
        <taxon>Kickxellales</taxon>
        <taxon>Kickxellaceae</taxon>
        <taxon>Coemansia</taxon>
    </lineage>
</organism>
<dbReference type="PANTHER" id="PTHR10971">
    <property type="entry name" value="MRNA EXPORT FACTOR AND BUB3"/>
    <property type="match status" value="1"/>
</dbReference>
<feature type="repeat" description="WD" evidence="3">
    <location>
        <begin position="316"/>
        <end position="360"/>
    </location>
</feature>
<dbReference type="InterPro" id="IPR036322">
    <property type="entry name" value="WD40_repeat_dom_sf"/>
</dbReference>
<dbReference type="OrthoDB" id="256303at2759"/>
<dbReference type="Pfam" id="PF00400">
    <property type="entry name" value="WD40"/>
    <property type="match status" value="2"/>
</dbReference>
<reference evidence="4" key="1">
    <citation type="submission" date="2022-07" db="EMBL/GenBank/DDBJ databases">
        <title>Phylogenomic reconstructions and comparative analyses of Kickxellomycotina fungi.</title>
        <authorList>
            <person name="Reynolds N.K."/>
            <person name="Stajich J.E."/>
            <person name="Barry K."/>
            <person name="Grigoriev I.V."/>
            <person name="Crous P."/>
            <person name="Smith M.E."/>
        </authorList>
    </citation>
    <scope>NUCLEOTIDE SEQUENCE</scope>
    <source>
        <strain evidence="4">CBS 109367</strain>
    </source>
</reference>
<dbReference type="InterPro" id="IPR001680">
    <property type="entry name" value="WD40_rpt"/>
</dbReference>
<sequence length="555" mass="60565">MAPETATADEPGIDVYKTFKSLEWTEGVVWDLMGLPDAFLGILMHCRGISNDHEYAKAHHAAALELLGVTDPAISLFDTNGPHVLRQAIKAAMDNAEFATTLAGVCDSYYFLRSLDVYDLDESSISEVVDLLGLGDQGGDFECTHADISGALDACLSRLESKYPGIKRYANCVMLEANVTQEFGASYEHLYSLRSELPPDGDLYMATLSCIVVCTQKNMTCDQMIAETRALFDKSPSERWASVCGIISELLCSDHVDDSVYSTSSIELGGASEPSSIIKSADAPSMPVSDGTKVASGGADKAGRMFDISTGQTTQIAQHDAPIRCIKFVEAENSSPIVATAGWDKMLKYWDMRQQTPIATVTLPERAYAMDCNHPLLVVATAERKILIFDMNNPTTPFETAESPLKWQTRTVSCFAKKDGYSIGSIEGRVGIQYVDAKLKEKCFSFKCHRDSTNPMEALVYSVNSIAHHPVYGTFATGSNDGSFMFWDKDARQKLKSHTNVGGPIVSTAFNGDGKLFAYAIGYDWAQGYKGNTGSIKNTIMLHAVTDEDVKPKQK</sequence>
<protein>
    <submittedName>
        <fullName evidence="4">RNA export factor gle2</fullName>
    </submittedName>
</protein>
<keyword evidence="5" id="KW-1185">Reference proteome</keyword>
<dbReference type="PROSITE" id="PS50082">
    <property type="entry name" value="WD_REPEATS_2"/>
    <property type="match status" value="2"/>
</dbReference>